<evidence type="ECO:0000256" key="11">
    <source>
        <dbReference type="HAMAP-Rule" id="MF_01479"/>
    </source>
</evidence>
<accession>A0A3M2LEN8</accession>
<comment type="similarity">
    <text evidence="2 11">Belongs to the WhiB family.</text>
</comment>
<dbReference type="GO" id="GO:0003677">
    <property type="term" value="F:DNA binding"/>
    <property type="evidence" value="ECO:0007669"/>
    <property type="project" value="UniProtKB-UniRule"/>
</dbReference>
<dbReference type="InterPro" id="IPR034768">
    <property type="entry name" value="4FE4S_WBL"/>
</dbReference>
<proteinExistence type="inferred from homology"/>
<keyword evidence="8 11" id="KW-0238">DNA-binding</keyword>
<feature type="domain" description="4Fe-4S Wbl-type" evidence="12">
    <location>
        <begin position="12"/>
        <end position="68"/>
    </location>
</feature>
<feature type="binding site" evidence="11">
    <location>
        <position position="13"/>
    </location>
    <ligand>
        <name>[4Fe-4S] cluster</name>
        <dbReference type="ChEBI" id="CHEBI:49883"/>
    </ligand>
</feature>
<reference evidence="13 14" key="1">
    <citation type="submission" date="2018-10" db="EMBL/GenBank/DDBJ databases">
        <title>Isolation, diversity and antifungal activity of actinobacteria from wheat.</title>
        <authorList>
            <person name="Han C."/>
        </authorList>
    </citation>
    <scope>NUCLEOTIDE SEQUENCE [LARGE SCALE GENOMIC DNA]</scope>
    <source>
        <strain evidence="13 14">NEAU-YY642</strain>
    </source>
</reference>
<evidence type="ECO:0000313" key="13">
    <source>
        <dbReference type="EMBL" id="RMI33148.1"/>
    </source>
</evidence>
<dbReference type="GO" id="GO:0047134">
    <property type="term" value="F:protein-disulfide reductase [NAD(P)H] activity"/>
    <property type="evidence" value="ECO:0007669"/>
    <property type="project" value="TreeGrafter"/>
</dbReference>
<dbReference type="GO" id="GO:0045454">
    <property type="term" value="P:cell redox homeostasis"/>
    <property type="evidence" value="ECO:0007669"/>
    <property type="project" value="TreeGrafter"/>
</dbReference>
<dbReference type="InterPro" id="IPR003482">
    <property type="entry name" value="Whib"/>
</dbReference>
<name>A0A3M2LEN8_9ACTN</name>
<comment type="caution">
    <text evidence="13">The sequence shown here is derived from an EMBL/GenBank/DDBJ whole genome shotgun (WGS) entry which is preliminary data.</text>
</comment>
<keyword evidence="9 11" id="KW-1015">Disulfide bond</keyword>
<evidence type="ECO:0000256" key="3">
    <source>
        <dbReference type="ARBA" id="ARBA00022485"/>
    </source>
</evidence>
<dbReference type="PROSITE" id="PS51674">
    <property type="entry name" value="4FE4S_WBL"/>
    <property type="match status" value="1"/>
</dbReference>
<evidence type="ECO:0000256" key="10">
    <source>
        <dbReference type="ARBA" id="ARBA00023163"/>
    </source>
</evidence>
<feature type="binding site" evidence="11">
    <location>
        <position position="38"/>
    </location>
    <ligand>
        <name>[4Fe-4S] cluster</name>
        <dbReference type="ChEBI" id="CHEBI:49883"/>
    </ligand>
</feature>
<evidence type="ECO:0000259" key="12">
    <source>
        <dbReference type="PROSITE" id="PS51674"/>
    </source>
</evidence>
<comment type="cofactor">
    <cofactor evidence="11">
        <name>[4Fe-4S] cluster</name>
        <dbReference type="ChEBI" id="CHEBI:49883"/>
    </cofactor>
    <text evidence="11">Binds 1 [4Fe-4S] cluster per subunit. Following nitrosylation of the [4Fe-4S] cluster binds 1 [4Fe-8(NO)] cluster per subunit.</text>
</comment>
<keyword evidence="5 11" id="KW-0408">Iron</keyword>
<comment type="subcellular location">
    <subcellularLocation>
        <location evidence="1 11">Cytoplasm</location>
    </subcellularLocation>
</comment>
<sequence length="118" mass="13373">MSWVTDWSAQAACRATDPDELFVQGAAQNRAKVVCTGCPVRTECLADALDNRVEFGVWGGMTERERRALLRRRPTVTSWRRLLETARTEYERSLRFGEGGRYRDPLDGSSFEEWAGVG</sequence>
<keyword evidence="7 11" id="KW-0805">Transcription regulation</keyword>
<gene>
    <name evidence="11" type="primary">whiB</name>
    <name evidence="13" type="ORF">EBN88_24625</name>
</gene>
<dbReference type="GO" id="GO:0051539">
    <property type="term" value="F:4 iron, 4 sulfur cluster binding"/>
    <property type="evidence" value="ECO:0007669"/>
    <property type="project" value="UniProtKB-UniRule"/>
</dbReference>
<keyword evidence="3 11" id="KW-0004">4Fe-4S</keyword>
<dbReference type="Pfam" id="PF02467">
    <property type="entry name" value="Whib"/>
    <property type="match status" value="1"/>
</dbReference>
<dbReference type="GO" id="GO:0045892">
    <property type="term" value="P:negative regulation of DNA-templated transcription"/>
    <property type="evidence" value="ECO:0007669"/>
    <property type="project" value="TreeGrafter"/>
</dbReference>
<dbReference type="AlphaFoldDB" id="A0A3M2LEN8"/>
<dbReference type="Proteomes" id="UP000278673">
    <property type="component" value="Unassembled WGS sequence"/>
</dbReference>
<evidence type="ECO:0000256" key="9">
    <source>
        <dbReference type="ARBA" id="ARBA00023157"/>
    </source>
</evidence>
<dbReference type="GO" id="GO:0046872">
    <property type="term" value="F:metal ion binding"/>
    <property type="evidence" value="ECO:0007669"/>
    <property type="project" value="UniProtKB-KW"/>
</dbReference>
<dbReference type="GO" id="GO:0005737">
    <property type="term" value="C:cytoplasm"/>
    <property type="evidence" value="ECO:0007669"/>
    <property type="project" value="UniProtKB-SubCell"/>
</dbReference>
<evidence type="ECO:0000256" key="2">
    <source>
        <dbReference type="ARBA" id="ARBA00006597"/>
    </source>
</evidence>
<keyword evidence="14" id="KW-1185">Reference proteome</keyword>
<keyword evidence="4 11" id="KW-0479">Metal-binding</keyword>
<evidence type="ECO:0000256" key="5">
    <source>
        <dbReference type="ARBA" id="ARBA00023004"/>
    </source>
</evidence>
<evidence type="ECO:0000256" key="7">
    <source>
        <dbReference type="ARBA" id="ARBA00023015"/>
    </source>
</evidence>
<feature type="binding site" evidence="11">
    <location>
        <position position="35"/>
    </location>
    <ligand>
        <name>[4Fe-4S] cluster</name>
        <dbReference type="ChEBI" id="CHEBI:49883"/>
    </ligand>
</feature>
<dbReference type="RefSeq" id="WP_122399254.1">
    <property type="nucleotide sequence ID" value="NZ_RFFJ01000191.1"/>
</dbReference>
<dbReference type="HAMAP" id="MF_01479">
    <property type="entry name" value="WhiB"/>
    <property type="match status" value="1"/>
</dbReference>
<evidence type="ECO:0000313" key="14">
    <source>
        <dbReference type="Proteomes" id="UP000278673"/>
    </source>
</evidence>
<comment type="PTM">
    <text evidence="11">Upon Fe-S cluster removal intramolecular disulfide bonds are formed.</text>
</comment>
<evidence type="ECO:0000256" key="6">
    <source>
        <dbReference type="ARBA" id="ARBA00023014"/>
    </source>
</evidence>
<dbReference type="PANTHER" id="PTHR38839">
    <property type="entry name" value="TRANSCRIPTIONAL REGULATOR WHID-RELATED"/>
    <property type="match status" value="1"/>
</dbReference>
<feature type="binding site" evidence="11">
    <location>
        <position position="44"/>
    </location>
    <ligand>
        <name>[4Fe-4S] cluster</name>
        <dbReference type="ChEBI" id="CHEBI:49883"/>
    </ligand>
</feature>
<protein>
    <recommendedName>
        <fullName evidence="11">Transcriptional regulator WhiB</fullName>
    </recommendedName>
</protein>
<comment type="PTM">
    <text evidence="11">The Fe-S cluster can be nitrosylated by nitric oxide (NO).</text>
</comment>
<dbReference type="GO" id="GO:0035731">
    <property type="term" value="F:dinitrosyl-iron complex binding"/>
    <property type="evidence" value="ECO:0007669"/>
    <property type="project" value="UniProtKB-UniRule"/>
</dbReference>
<organism evidence="13 14">
    <name type="scientific">Streptomyces triticirhizae</name>
    <dbReference type="NCBI Taxonomy" id="2483353"/>
    <lineage>
        <taxon>Bacteria</taxon>
        <taxon>Bacillati</taxon>
        <taxon>Actinomycetota</taxon>
        <taxon>Actinomycetes</taxon>
        <taxon>Kitasatosporales</taxon>
        <taxon>Streptomycetaceae</taxon>
        <taxon>Streptomyces</taxon>
    </lineage>
</organism>
<evidence type="ECO:0000256" key="1">
    <source>
        <dbReference type="ARBA" id="ARBA00004496"/>
    </source>
</evidence>
<evidence type="ECO:0000256" key="8">
    <source>
        <dbReference type="ARBA" id="ARBA00023125"/>
    </source>
</evidence>
<keyword evidence="10 11" id="KW-0804">Transcription</keyword>
<dbReference type="PANTHER" id="PTHR38839:SF7">
    <property type="entry name" value="TRANSCRIPTIONAL REGULATOR WHIB4"/>
    <property type="match status" value="1"/>
</dbReference>
<keyword evidence="11" id="KW-0963">Cytoplasm</keyword>
<dbReference type="EMBL" id="RFFJ01000191">
    <property type="protein sequence ID" value="RMI33148.1"/>
    <property type="molecule type" value="Genomic_DNA"/>
</dbReference>
<comment type="function">
    <text evidence="11">Acts as a transcriptional regulator. Probably redox-responsive. The apo- but not holo-form probably binds DNA.</text>
</comment>
<evidence type="ECO:0000256" key="4">
    <source>
        <dbReference type="ARBA" id="ARBA00022723"/>
    </source>
</evidence>
<keyword evidence="6 11" id="KW-0411">Iron-sulfur</keyword>